<dbReference type="PANTHER" id="PTHR13280">
    <property type="entry name" value="PHOSPHOFURIN ACIDIC CLUSTER SORTING PROTEIN"/>
    <property type="match status" value="1"/>
</dbReference>
<keyword evidence="8" id="KW-1185">Reference proteome</keyword>
<feature type="compositionally biased region" description="Low complexity" evidence="4">
    <location>
        <begin position="1300"/>
        <end position="1333"/>
    </location>
</feature>
<feature type="compositionally biased region" description="Basic residues" evidence="4">
    <location>
        <begin position="1343"/>
        <end position="1357"/>
    </location>
</feature>
<protein>
    <recommendedName>
        <fullName evidence="9">DDB1- and CUL4-associated factor 5</fullName>
    </recommendedName>
</protein>
<name>A0AAD8Z3U7_9TELE</name>
<dbReference type="GO" id="GO:0044325">
    <property type="term" value="F:transmembrane transporter binding"/>
    <property type="evidence" value="ECO:0007669"/>
    <property type="project" value="TreeGrafter"/>
</dbReference>
<dbReference type="InterPro" id="IPR036322">
    <property type="entry name" value="WD40_repeat_dom_sf"/>
</dbReference>
<evidence type="ECO:0000256" key="4">
    <source>
        <dbReference type="SAM" id="MobiDB-lite"/>
    </source>
</evidence>
<keyword evidence="2" id="KW-0597">Phosphoprotein</keyword>
<dbReference type="PROSITE" id="PS50082">
    <property type="entry name" value="WD_REPEATS_2"/>
    <property type="match status" value="2"/>
</dbReference>
<feature type="repeat" description="WD" evidence="3">
    <location>
        <begin position="1084"/>
        <end position="1116"/>
    </location>
</feature>
<dbReference type="InterPro" id="IPR019381">
    <property type="entry name" value="PACS1/2_C"/>
</dbReference>
<dbReference type="Proteomes" id="UP001239994">
    <property type="component" value="Unassembled WGS sequence"/>
</dbReference>
<evidence type="ECO:0000259" key="5">
    <source>
        <dbReference type="Pfam" id="PF10254"/>
    </source>
</evidence>
<proteinExistence type="inferred from homology"/>
<feature type="compositionally biased region" description="Basic and acidic residues" evidence="4">
    <location>
        <begin position="1439"/>
        <end position="1464"/>
    </location>
</feature>
<feature type="region of interest" description="Disordered" evidence="4">
    <location>
        <begin position="1284"/>
        <end position="1563"/>
    </location>
</feature>
<feature type="compositionally biased region" description="Basic and acidic residues" evidence="4">
    <location>
        <begin position="1394"/>
        <end position="1408"/>
    </location>
</feature>
<keyword evidence="3" id="KW-0853">WD repeat</keyword>
<feature type="region of interest" description="Disordered" evidence="4">
    <location>
        <begin position="239"/>
        <end position="333"/>
    </location>
</feature>
<evidence type="ECO:0000256" key="3">
    <source>
        <dbReference type="PROSITE-ProRule" id="PRU00221"/>
    </source>
</evidence>
<feature type="compositionally biased region" description="Acidic residues" evidence="4">
    <location>
        <begin position="239"/>
        <end position="264"/>
    </location>
</feature>
<feature type="compositionally biased region" description="Basic and acidic residues" evidence="4">
    <location>
        <begin position="434"/>
        <end position="443"/>
    </location>
</feature>
<evidence type="ECO:0000259" key="6">
    <source>
        <dbReference type="Pfam" id="PF25332"/>
    </source>
</evidence>
<dbReference type="Gene3D" id="2.130.10.10">
    <property type="entry name" value="YVTN repeat-like/Quinoprotein amine dehydrogenase"/>
    <property type="match status" value="2"/>
</dbReference>
<sequence length="1563" mass="172544">MAPISLSHTPSPPRLCSLTLKKLVVLRELDKELISVVIAVKIQGSKRILRSHEIVLPPSGVVETDLALTFSLQYPHFLKREGNKLQILLQRRKRYKNRTILGYKTLAAGSVDMAEVLQHPAEGGQVLALCSHQKELLGKVAEIWIYSLSSQPIDHEEAAILGQKIKCSDNYSEEEYESFSSEQEASDDAVHGQDLEDDEFDVRKPKKQRRSIVRTASITRQNFKQRVVALLKRFRVSDEVLDSEQDPAEPPPEVEEDLDLESVDFENPSDSGPDLDDDDSVLSTPKPQLKPYFEGVSLSSSQTEIGSIHSMRSHREPPSPMDPDKVKSTGRFQMDDVPDSITFVRSYSFPFRSIGGSTKGEPEVVTPTTELEMMDNMDTFLEKLPPSGKMTKTESLIIPSNRQEPKPTGRRGRSTSLKERQTSRPPNERANSLDNERSPDPRCHLQIPRKTVYDQLNHILVSDDHLPDNIILISTSEWQGQYLSNVLQNHGLPVVCTCTTADVQAAFNTIISRIQRFCNSNSITPAPVKIAVAGAQHYLSAVLRFFVDHLTHKTPDWLTYLRFLIIPLGVHPVSKYLGSIDYRYNSLFQDSAWRDLFYKAEAPVLVQDNPDVVARVTQYMLGANGAYQLPIAEAMLTYKQKSPDEDSCQKFIPFIGMVNVGIIEQSSAASGDSDDAAPVGSLLSSTSPQISPSLKEASPTPPSSPSVHASFCSSPGGGQGELMGLQVDYWVAPSEKKRDMEKKDTSSKNTLKCTFRSLQVSRLPLGGPEAGPQPTMSMTVVTKEKNKKVMFLPKKTKDKEVESKSQVIEGISRLICTAKHQQTMLKGGDDRRVLLWHMEKAIHARAKPVKLKGEHLSNIFCLAFDSTNKRVFSGGNDEQVILHDVERGETLNVFLHDDAVYGLSVSPVNDNVFASSSDDGRVLIWDTREPPHGEPFCLANYPSAFHSVMFNPVEPRLLATANSKEGVGLWDIRKPRSSLLRYGGSLSLQSAMSVRFNSAGTQLLALRRRLPPVLYELHSRLPSFQFDNQGYFNSCTMKSCCFAGDRDQYILSGSDDFNLYMWRIPKDPEAGGPGRVVNGAFMVLKGHRSIVNQVRFNPHTYMICSSGVEKVIKVWSPYQQPESMGDLEGRVEDKSRSLYTHEEYISLVLNSGSGLSHDYVSQSMQEDPRMMAFFDSLVRREIEGWSSDSDSDLSEGAILQLHTRGRRSTRSGRDGGLATPGPPANAATVRHSDSDHSSSSSSLAGPNVSGTERADPDGTGLQRKRAGPRASAFLLDLVNEDSDSSGFWLDPMPRPRSPSPRENSSLSSHASSVGRASSSSSSPSSSSSSSSSSEGEEAELRRSSMRQRNAARRRRHMRLSDRDSAQSLQTATDYSSYPKISIHDPSSMSSSSGDEGRPVRSSGKDRGHGPRSSPALSPDRQAEAQFRVRGHFTSSGFEDVERVESRLGFRAELAEEQEREKSSEDDLSMVHSGREEFDLTPSSRIPSGSGVNGSTRAYDENCIDSTPPGSSGAEPETELGAAAAGSWTQGEPRGRERTSAAGKRTHLGSGEEEDPPSEKKLKT</sequence>
<feature type="compositionally biased region" description="Polar residues" evidence="4">
    <location>
        <begin position="682"/>
        <end position="692"/>
    </location>
</feature>
<feature type="region of interest" description="Disordered" evidence="4">
    <location>
        <begin position="669"/>
        <end position="715"/>
    </location>
</feature>
<evidence type="ECO:0000313" key="8">
    <source>
        <dbReference type="Proteomes" id="UP001239994"/>
    </source>
</evidence>
<gene>
    <name evidence="7" type="ORF">P4O66_002093</name>
</gene>
<dbReference type="InterPro" id="IPR057541">
    <property type="entry name" value="PACS1/2_N"/>
</dbReference>
<feature type="region of interest" description="Disordered" evidence="4">
    <location>
        <begin position="1200"/>
        <end position="1267"/>
    </location>
</feature>
<dbReference type="SMART" id="SM00320">
    <property type="entry name" value="WD40"/>
    <property type="match status" value="5"/>
</dbReference>
<comment type="caution">
    <text evidence="7">The sequence shown here is derived from an EMBL/GenBank/DDBJ whole genome shotgun (WGS) entry which is preliminary data.</text>
</comment>
<comment type="similarity">
    <text evidence="1">Belongs to the PACS family.</text>
</comment>
<feature type="compositionally biased region" description="Polar residues" evidence="4">
    <location>
        <begin position="1365"/>
        <end position="1375"/>
    </location>
</feature>
<evidence type="ECO:0000256" key="1">
    <source>
        <dbReference type="ARBA" id="ARBA00008590"/>
    </source>
</evidence>
<reference evidence="7" key="1">
    <citation type="submission" date="2023-03" db="EMBL/GenBank/DDBJ databases">
        <title>Electrophorus voltai genome.</title>
        <authorList>
            <person name="Bian C."/>
        </authorList>
    </citation>
    <scope>NUCLEOTIDE SEQUENCE</scope>
    <source>
        <strain evidence="7">CB-2022</strain>
        <tissue evidence="7">Muscle</tissue>
    </source>
</reference>
<dbReference type="Pfam" id="PF10254">
    <property type="entry name" value="Pacs-1"/>
    <property type="match status" value="1"/>
</dbReference>
<evidence type="ECO:0000313" key="7">
    <source>
        <dbReference type="EMBL" id="KAK1791049.1"/>
    </source>
</evidence>
<feature type="compositionally biased region" description="Basic and acidic residues" evidence="4">
    <location>
        <begin position="313"/>
        <end position="327"/>
    </location>
</feature>
<feature type="domain" description="Phosphofurin acidic cluster sorting protein 1/2 N-terminal C2" evidence="6">
    <location>
        <begin position="13"/>
        <end position="153"/>
    </location>
</feature>
<accession>A0AAD8Z3U7</accession>
<dbReference type="PANTHER" id="PTHR13280:SF15">
    <property type="entry name" value="PHOSPHOFURIN ACIDIC CLUSTER SORTING PROTEIN 2"/>
    <property type="match status" value="1"/>
</dbReference>
<organism evidence="7 8">
    <name type="scientific">Electrophorus voltai</name>
    <dbReference type="NCBI Taxonomy" id="2609070"/>
    <lineage>
        <taxon>Eukaryota</taxon>
        <taxon>Metazoa</taxon>
        <taxon>Chordata</taxon>
        <taxon>Craniata</taxon>
        <taxon>Vertebrata</taxon>
        <taxon>Euteleostomi</taxon>
        <taxon>Actinopterygii</taxon>
        <taxon>Neopterygii</taxon>
        <taxon>Teleostei</taxon>
        <taxon>Ostariophysi</taxon>
        <taxon>Gymnotiformes</taxon>
        <taxon>Gymnotoidei</taxon>
        <taxon>Gymnotidae</taxon>
        <taxon>Electrophorus</taxon>
    </lineage>
</organism>
<dbReference type="InterPro" id="IPR015943">
    <property type="entry name" value="WD40/YVTN_repeat-like_dom_sf"/>
</dbReference>
<dbReference type="InterPro" id="IPR001680">
    <property type="entry name" value="WD40_rpt"/>
</dbReference>
<feature type="compositionally biased region" description="Polar residues" evidence="4">
    <location>
        <begin position="423"/>
        <end position="433"/>
    </location>
</feature>
<dbReference type="GO" id="GO:0072659">
    <property type="term" value="P:protein localization to plasma membrane"/>
    <property type="evidence" value="ECO:0007669"/>
    <property type="project" value="TreeGrafter"/>
</dbReference>
<feature type="repeat" description="WD" evidence="3">
    <location>
        <begin position="893"/>
        <end position="928"/>
    </location>
</feature>
<evidence type="ECO:0008006" key="9">
    <source>
        <dbReference type="Google" id="ProtNLM"/>
    </source>
</evidence>
<feature type="region of interest" description="Disordered" evidence="4">
    <location>
        <begin position="382"/>
        <end position="444"/>
    </location>
</feature>
<feature type="region of interest" description="Disordered" evidence="4">
    <location>
        <begin position="172"/>
        <end position="206"/>
    </location>
</feature>
<evidence type="ECO:0000256" key="2">
    <source>
        <dbReference type="ARBA" id="ARBA00022553"/>
    </source>
</evidence>
<dbReference type="EMBL" id="JAROKS010000020">
    <property type="protein sequence ID" value="KAK1791049.1"/>
    <property type="molecule type" value="Genomic_DNA"/>
</dbReference>
<dbReference type="Pfam" id="PF25332">
    <property type="entry name" value="C2_PACS_N"/>
    <property type="match status" value="1"/>
</dbReference>
<dbReference type="Pfam" id="PF00400">
    <property type="entry name" value="WD40"/>
    <property type="match status" value="3"/>
</dbReference>
<dbReference type="PROSITE" id="PS50294">
    <property type="entry name" value="WD_REPEATS_REGION"/>
    <property type="match status" value="2"/>
</dbReference>
<dbReference type="SUPFAM" id="SSF50978">
    <property type="entry name" value="WD40 repeat-like"/>
    <property type="match status" value="1"/>
</dbReference>
<feature type="domain" description="Phosphofurin acidic cluster sorting protein 1/2 C-terminal" evidence="5">
    <location>
        <begin position="452"/>
        <end position="826"/>
    </location>
</feature>